<name>A0ACB9WA83_CHAAC</name>
<protein>
    <submittedName>
        <fullName evidence="1">Uncharacterized protein</fullName>
    </submittedName>
</protein>
<dbReference type="Proteomes" id="UP001057452">
    <property type="component" value="Chromosome 17"/>
</dbReference>
<sequence>MRRVTRECVSEHPSLYSSFCQFLSAAFVVVDHIDLQKLKEAYAFCRMSPANPTKQHIREHCRTKVPQPMELLQRVEDVLHHYYMAKDANDLLLFKDSMLKVWRIQRIHILRGCLSDPESSTGMGAPCSCITTRARELPCLCGSL</sequence>
<evidence type="ECO:0000313" key="2">
    <source>
        <dbReference type="Proteomes" id="UP001057452"/>
    </source>
</evidence>
<proteinExistence type="predicted"/>
<keyword evidence="2" id="KW-1185">Reference proteome</keyword>
<gene>
    <name evidence="1" type="ORF">KUCAC02_019021</name>
</gene>
<organism evidence="1 2">
    <name type="scientific">Chaenocephalus aceratus</name>
    <name type="common">Blackfin icefish</name>
    <name type="synonym">Chaenichthys aceratus</name>
    <dbReference type="NCBI Taxonomy" id="36190"/>
    <lineage>
        <taxon>Eukaryota</taxon>
        <taxon>Metazoa</taxon>
        <taxon>Chordata</taxon>
        <taxon>Craniata</taxon>
        <taxon>Vertebrata</taxon>
        <taxon>Euteleostomi</taxon>
        <taxon>Actinopterygii</taxon>
        <taxon>Neopterygii</taxon>
        <taxon>Teleostei</taxon>
        <taxon>Neoteleostei</taxon>
        <taxon>Acanthomorphata</taxon>
        <taxon>Eupercaria</taxon>
        <taxon>Perciformes</taxon>
        <taxon>Notothenioidei</taxon>
        <taxon>Channichthyidae</taxon>
        <taxon>Chaenocephalus</taxon>
    </lineage>
</organism>
<evidence type="ECO:0000313" key="1">
    <source>
        <dbReference type="EMBL" id="KAI4810180.1"/>
    </source>
</evidence>
<dbReference type="EMBL" id="CM043801">
    <property type="protein sequence ID" value="KAI4810180.1"/>
    <property type="molecule type" value="Genomic_DNA"/>
</dbReference>
<comment type="caution">
    <text evidence="1">The sequence shown here is derived from an EMBL/GenBank/DDBJ whole genome shotgun (WGS) entry which is preliminary data.</text>
</comment>
<accession>A0ACB9WA83</accession>
<reference evidence="1" key="1">
    <citation type="submission" date="2022-05" db="EMBL/GenBank/DDBJ databases">
        <title>Chromosome-level genome of Chaenocephalus aceratus.</title>
        <authorList>
            <person name="Park H."/>
        </authorList>
    </citation>
    <scope>NUCLEOTIDE SEQUENCE</scope>
    <source>
        <strain evidence="1">KU_202001</strain>
    </source>
</reference>